<evidence type="ECO:0000256" key="4">
    <source>
        <dbReference type="SAM" id="MobiDB-lite"/>
    </source>
</evidence>
<keyword evidence="7" id="KW-1185">Reference proteome</keyword>
<evidence type="ECO:0000256" key="1">
    <source>
        <dbReference type="ARBA" id="ARBA00023015"/>
    </source>
</evidence>
<evidence type="ECO:0000259" key="5">
    <source>
        <dbReference type="Pfam" id="PF04542"/>
    </source>
</evidence>
<evidence type="ECO:0000313" key="6">
    <source>
        <dbReference type="EMBL" id="MFD2461289.1"/>
    </source>
</evidence>
<keyword evidence="3" id="KW-0804">Transcription</keyword>
<accession>A0ABW5GKG2</accession>
<dbReference type="Gene3D" id="1.10.1740.10">
    <property type="match status" value="1"/>
</dbReference>
<dbReference type="Proteomes" id="UP001597419">
    <property type="component" value="Unassembled WGS sequence"/>
</dbReference>
<dbReference type="EMBL" id="JBHUKU010000012">
    <property type="protein sequence ID" value="MFD2461289.1"/>
    <property type="molecule type" value="Genomic_DNA"/>
</dbReference>
<dbReference type="InterPro" id="IPR013325">
    <property type="entry name" value="RNA_pol_sigma_r2"/>
</dbReference>
<proteinExistence type="predicted"/>
<dbReference type="Pfam" id="PF04542">
    <property type="entry name" value="Sigma70_r2"/>
    <property type="match status" value="1"/>
</dbReference>
<comment type="caution">
    <text evidence="6">The sequence shown here is derived from an EMBL/GenBank/DDBJ whole genome shotgun (WGS) entry which is preliminary data.</text>
</comment>
<keyword evidence="2" id="KW-0731">Sigma factor</keyword>
<evidence type="ECO:0000256" key="3">
    <source>
        <dbReference type="ARBA" id="ARBA00023163"/>
    </source>
</evidence>
<evidence type="ECO:0000256" key="2">
    <source>
        <dbReference type="ARBA" id="ARBA00023082"/>
    </source>
</evidence>
<gene>
    <name evidence="6" type="ORF">ACFSYJ_21980</name>
</gene>
<protein>
    <submittedName>
        <fullName evidence="6">Sigma factor</fullName>
    </submittedName>
</protein>
<dbReference type="InterPro" id="IPR007627">
    <property type="entry name" value="RNA_pol_sigma70_r2"/>
</dbReference>
<dbReference type="InterPro" id="IPR039425">
    <property type="entry name" value="RNA_pol_sigma-70-like"/>
</dbReference>
<organism evidence="6 7">
    <name type="scientific">Amycolatopsis samaneae</name>
    <dbReference type="NCBI Taxonomy" id="664691"/>
    <lineage>
        <taxon>Bacteria</taxon>
        <taxon>Bacillati</taxon>
        <taxon>Actinomycetota</taxon>
        <taxon>Actinomycetes</taxon>
        <taxon>Pseudonocardiales</taxon>
        <taxon>Pseudonocardiaceae</taxon>
        <taxon>Amycolatopsis</taxon>
    </lineage>
</organism>
<sequence>MLAKQHTSLEWLLARVGAGDESAFTDLYHRLTGPIFATTLRCLRSRTQAEEVTQEVLLEIWRKAAGFHPGRGSARTWALTIAHRRAIDRVRTERQTSTAPPEPACWTGPGPSTSSPKPC</sequence>
<reference evidence="7" key="1">
    <citation type="journal article" date="2019" name="Int. J. Syst. Evol. Microbiol.">
        <title>The Global Catalogue of Microorganisms (GCM) 10K type strain sequencing project: providing services to taxonomists for standard genome sequencing and annotation.</title>
        <authorList>
            <consortium name="The Broad Institute Genomics Platform"/>
            <consortium name="The Broad Institute Genome Sequencing Center for Infectious Disease"/>
            <person name="Wu L."/>
            <person name="Ma J."/>
        </authorList>
    </citation>
    <scope>NUCLEOTIDE SEQUENCE [LARGE SCALE GENOMIC DNA]</scope>
    <source>
        <strain evidence="7">CGMCC 4.7643</strain>
    </source>
</reference>
<feature type="region of interest" description="Disordered" evidence="4">
    <location>
        <begin position="90"/>
        <end position="119"/>
    </location>
</feature>
<dbReference type="PANTHER" id="PTHR43133">
    <property type="entry name" value="RNA POLYMERASE ECF-TYPE SIGMA FACTO"/>
    <property type="match status" value="1"/>
</dbReference>
<dbReference type="PANTHER" id="PTHR43133:SF66">
    <property type="entry name" value="ECF RNA POLYMERASE SIGMA FACTOR SIGK"/>
    <property type="match status" value="1"/>
</dbReference>
<keyword evidence="1" id="KW-0805">Transcription regulation</keyword>
<name>A0ABW5GKG2_9PSEU</name>
<dbReference type="SUPFAM" id="SSF88946">
    <property type="entry name" value="Sigma2 domain of RNA polymerase sigma factors"/>
    <property type="match status" value="1"/>
</dbReference>
<dbReference type="RefSeq" id="WP_345408850.1">
    <property type="nucleotide sequence ID" value="NZ_BAABHG010000031.1"/>
</dbReference>
<feature type="domain" description="RNA polymerase sigma-70 region 2" evidence="5">
    <location>
        <begin position="27"/>
        <end position="94"/>
    </location>
</feature>
<feature type="compositionally biased region" description="Low complexity" evidence="4">
    <location>
        <begin position="107"/>
        <end position="119"/>
    </location>
</feature>
<evidence type="ECO:0000313" key="7">
    <source>
        <dbReference type="Proteomes" id="UP001597419"/>
    </source>
</evidence>